<proteinExistence type="predicted"/>
<name>A0A8S5S9X6_9VIRU</name>
<sequence length="144" mass="17154">MQNLTVQEQKQWRKKVIDSLKDEFRILEIVDPTNYYNFERKIYDTEREVKAWDIHEVKTSDLIIVYFNDPQSIGTAQELQCANDFDIPVLGIYENAHNKELQMLGKPTEKLHSWLVDSCNKIFDDIPSCVEYIKEFYLDGRRFV</sequence>
<accession>A0A8S5S9X6</accession>
<dbReference type="SUPFAM" id="SSF52309">
    <property type="entry name" value="N-(deoxy)ribosyltransferase-like"/>
    <property type="match status" value="1"/>
</dbReference>
<evidence type="ECO:0000313" key="1">
    <source>
        <dbReference type="EMBL" id="DAF47487.1"/>
    </source>
</evidence>
<reference evidence="1" key="1">
    <citation type="journal article" date="2021" name="Proc. Natl. Acad. Sci. U.S.A.">
        <title>A Catalog of Tens of Thousands of Viruses from Human Metagenomes Reveals Hidden Associations with Chronic Diseases.</title>
        <authorList>
            <person name="Tisza M.J."/>
            <person name="Buck C.B."/>
        </authorList>
    </citation>
    <scope>NUCLEOTIDE SEQUENCE</scope>
    <source>
        <strain evidence="1">CtGns7</strain>
    </source>
</reference>
<dbReference type="Gene3D" id="3.40.50.450">
    <property type="match status" value="1"/>
</dbReference>
<protein>
    <submittedName>
        <fullName evidence="1">Nucleoside 2-deoxyribosyltransferase</fullName>
    </submittedName>
</protein>
<dbReference type="EMBL" id="BK032555">
    <property type="protein sequence ID" value="DAF47487.1"/>
    <property type="molecule type" value="Genomic_DNA"/>
</dbReference>
<organism evidence="1">
    <name type="scientific">Phage sp. ctGns7</name>
    <dbReference type="NCBI Taxonomy" id="2828003"/>
    <lineage>
        <taxon>Viruses</taxon>
    </lineage>
</organism>